<dbReference type="AlphaFoldDB" id="A0A5R9PG30"/>
<accession>A0A5R9PG30</accession>
<dbReference type="RefSeq" id="WP_138346369.1">
    <property type="nucleotide sequence ID" value="NZ_SROY01000001.1"/>
</dbReference>
<comment type="caution">
    <text evidence="2">The sequence shown here is derived from an EMBL/GenBank/DDBJ whole genome shotgun (WGS) entry which is preliminary data.</text>
</comment>
<evidence type="ECO:0000259" key="1">
    <source>
        <dbReference type="Pfam" id="PF06527"/>
    </source>
</evidence>
<reference evidence="2 3" key="1">
    <citation type="submission" date="2019-04" db="EMBL/GenBank/DDBJ databases">
        <authorList>
            <person name="Grouzdev D.S."/>
            <person name="Nazina T.N."/>
        </authorList>
    </citation>
    <scope>NUCLEOTIDE SEQUENCE [LARGE SCALE GENOMIC DNA]</scope>
    <source>
        <strain evidence="2 3">SHC 3-19</strain>
    </source>
</reference>
<protein>
    <recommendedName>
        <fullName evidence="1">TniQ domain-containing protein</fullName>
    </recommendedName>
</protein>
<dbReference type="InterPro" id="IPR009492">
    <property type="entry name" value="TniQ"/>
</dbReference>
<proteinExistence type="predicted"/>
<feature type="domain" description="TniQ" evidence="1">
    <location>
        <begin position="11"/>
        <end position="148"/>
    </location>
</feature>
<gene>
    <name evidence="2" type="ORF">E5S66_00155</name>
</gene>
<dbReference type="Proteomes" id="UP000308508">
    <property type="component" value="Unassembled WGS sequence"/>
</dbReference>
<keyword evidence="3" id="KW-1185">Reference proteome</keyword>
<name>A0A5R9PG30_9GAMM</name>
<evidence type="ECO:0000313" key="2">
    <source>
        <dbReference type="EMBL" id="TLX22484.1"/>
    </source>
</evidence>
<evidence type="ECO:0000313" key="3">
    <source>
        <dbReference type="Proteomes" id="UP000308508"/>
    </source>
</evidence>
<organism evidence="2 3">
    <name type="scientific">Thermomonas fusca</name>
    <dbReference type="NCBI Taxonomy" id="215690"/>
    <lineage>
        <taxon>Bacteria</taxon>
        <taxon>Pseudomonadati</taxon>
        <taxon>Pseudomonadota</taxon>
        <taxon>Gammaproteobacteria</taxon>
        <taxon>Lysobacterales</taxon>
        <taxon>Lysobacteraceae</taxon>
        <taxon>Thermomonas</taxon>
    </lineage>
</organism>
<sequence length="322" mass="36139">MARGDVRWCAHPRLHRGEILSSWLHRYAWCNGLSGHSFARHVFGEQPVWTRDIDRSADGGLLSCASAILGEPLSRLRGATIRRYEGRAFASCTTNGWLPWLAPVGVYHRTRRHHGSAFCAQCLQERACARLHWRMAWNVHCSRHEVALQDACPRCDAPFVFHRISLAVHGRLACPVCGHNFANYVRSAPVPMRARALQLALTAACQRGCRVLDGETISALEYVGGIRWLLGGLYGKSTWCGIADALPPRLRGGVPCRAPSRLPFEYWRIHERAKALALLATAVEDWPARLLAACRRGPVYQARFGRLERAPDWVVRTLAQVR</sequence>
<dbReference type="Pfam" id="PF06527">
    <property type="entry name" value="TniQ"/>
    <property type="match status" value="1"/>
</dbReference>
<dbReference type="EMBL" id="SROY01000001">
    <property type="protein sequence ID" value="TLX22484.1"/>
    <property type="molecule type" value="Genomic_DNA"/>
</dbReference>